<dbReference type="GeneID" id="88841279"/>
<evidence type="ECO:0000256" key="2">
    <source>
        <dbReference type="ARBA" id="ARBA00022649"/>
    </source>
</evidence>
<dbReference type="EMBL" id="JACHOQ010000004">
    <property type="protein sequence ID" value="MBB5740361.1"/>
    <property type="molecule type" value="Genomic_DNA"/>
</dbReference>
<organism evidence="7 8">
    <name type="scientific">Brevundimonas aurantiaca</name>
    <dbReference type="NCBI Taxonomy" id="74316"/>
    <lineage>
        <taxon>Bacteria</taxon>
        <taxon>Pseudomonadati</taxon>
        <taxon>Pseudomonadota</taxon>
        <taxon>Alphaproteobacteria</taxon>
        <taxon>Caulobacterales</taxon>
        <taxon>Caulobacteraceae</taxon>
        <taxon>Brevundimonas</taxon>
    </lineage>
</organism>
<evidence type="ECO:0000256" key="5">
    <source>
        <dbReference type="ARBA" id="ARBA00049880"/>
    </source>
</evidence>
<proteinExistence type="predicted"/>
<name>A0A7W9C7K9_9CAUL</name>
<dbReference type="RefSeq" id="WP_183216807.1">
    <property type="nucleotide sequence ID" value="NZ_CAJFZW010000056.1"/>
</dbReference>
<dbReference type="AlphaFoldDB" id="A0A7W9C7K9"/>
<feature type="domain" description="N-acetyltransferase" evidence="6">
    <location>
        <begin position="76"/>
        <end position="158"/>
    </location>
</feature>
<evidence type="ECO:0000259" key="6">
    <source>
        <dbReference type="Pfam" id="PF13508"/>
    </source>
</evidence>
<comment type="catalytic activity">
    <reaction evidence="5">
        <text>glycyl-tRNA(Gly) + acetyl-CoA = N-acetylglycyl-tRNA(Gly) + CoA + H(+)</text>
        <dbReference type="Rhea" id="RHEA:81867"/>
        <dbReference type="Rhea" id="RHEA-COMP:9683"/>
        <dbReference type="Rhea" id="RHEA-COMP:19766"/>
        <dbReference type="ChEBI" id="CHEBI:15378"/>
        <dbReference type="ChEBI" id="CHEBI:57287"/>
        <dbReference type="ChEBI" id="CHEBI:57288"/>
        <dbReference type="ChEBI" id="CHEBI:78522"/>
        <dbReference type="ChEBI" id="CHEBI:232036"/>
    </reaction>
</comment>
<keyword evidence="4" id="KW-0012">Acyltransferase</keyword>
<dbReference type="PANTHER" id="PTHR36449:SF1">
    <property type="entry name" value="ACETYLTRANSFERASE"/>
    <property type="match status" value="1"/>
</dbReference>
<dbReference type="Gene3D" id="3.40.630.30">
    <property type="match status" value="1"/>
</dbReference>
<keyword evidence="2" id="KW-1277">Toxin-antitoxin system</keyword>
<evidence type="ECO:0000256" key="4">
    <source>
        <dbReference type="ARBA" id="ARBA00023315"/>
    </source>
</evidence>
<accession>A0A7W9C7K9</accession>
<keyword evidence="3 7" id="KW-0808">Transferase</keyword>
<evidence type="ECO:0000256" key="3">
    <source>
        <dbReference type="ARBA" id="ARBA00022679"/>
    </source>
</evidence>
<dbReference type="PANTHER" id="PTHR36449">
    <property type="entry name" value="ACETYLTRANSFERASE-RELATED"/>
    <property type="match status" value="1"/>
</dbReference>
<sequence>MNDAAARLEPPVPTFEFKRLSGPIQRGAFLCGYREIDQWVSGAHKEHKALKSRVVTAHLKGNPAVAGLYSMRIRLESDTDIAGHGKVFRTENGYFSAVQLCYLAVQRPLQGKGILGPLLLTHAIREFGEVALRTGICALTLVAADERKAAFYRRMGFETYGKPCSMPKMFYPAQSAIDLIEQTA</sequence>
<dbReference type="Proteomes" id="UP000527324">
    <property type="component" value="Unassembled WGS sequence"/>
</dbReference>
<dbReference type="GO" id="GO:0016747">
    <property type="term" value="F:acyltransferase activity, transferring groups other than amino-acyl groups"/>
    <property type="evidence" value="ECO:0007669"/>
    <property type="project" value="InterPro"/>
</dbReference>
<dbReference type="InterPro" id="IPR016181">
    <property type="entry name" value="Acyl_CoA_acyltransferase"/>
</dbReference>
<reference evidence="7 8" key="1">
    <citation type="submission" date="2020-08" db="EMBL/GenBank/DDBJ databases">
        <title>Genomic Encyclopedia of Type Strains, Phase IV (KMG-IV): sequencing the most valuable type-strain genomes for metagenomic binning, comparative biology and taxonomic classification.</title>
        <authorList>
            <person name="Goeker M."/>
        </authorList>
    </citation>
    <scope>NUCLEOTIDE SEQUENCE [LARGE SCALE GENOMIC DNA]</scope>
    <source>
        <strain evidence="7 8">DSM 4731</strain>
    </source>
</reference>
<dbReference type="Pfam" id="PF13508">
    <property type="entry name" value="Acetyltransf_7"/>
    <property type="match status" value="1"/>
</dbReference>
<evidence type="ECO:0000313" key="7">
    <source>
        <dbReference type="EMBL" id="MBB5740361.1"/>
    </source>
</evidence>
<comment type="caution">
    <text evidence="7">The sequence shown here is derived from an EMBL/GenBank/DDBJ whole genome shotgun (WGS) entry which is preliminary data.</text>
</comment>
<evidence type="ECO:0000313" key="8">
    <source>
        <dbReference type="Proteomes" id="UP000527324"/>
    </source>
</evidence>
<dbReference type="InterPro" id="IPR000182">
    <property type="entry name" value="GNAT_dom"/>
</dbReference>
<protein>
    <submittedName>
        <fullName evidence="7">GNAT superfamily N-acetyltransferase</fullName>
    </submittedName>
</protein>
<gene>
    <name evidence="7" type="ORF">GGQ93_002079</name>
</gene>
<evidence type="ECO:0000256" key="1">
    <source>
        <dbReference type="ARBA" id="ARBA00022491"/>
    </source>
</evidence>
<keyword evidence="1" id="KW-0678">Repressor</keyword>
<keyword evidence="8" id="KW-1185">Reference proteome</keyword>
<dbReference type="SUPFAM" id="SSF55729">
    <property type="entry name" value="Acyl-CoA N-acyltransferases (Nat)"/>
    <property type="match status" value="1"/>
</dbReference>